<feature type="domain" description="MutL C-terminal dimerisation" evidence="7">
    <location>
        <begin position="473"/>
        <end position="606"/>
    </location>
</feature>
<dbReference type="SUPFAM" id="SSF54211">
    <property type="entry name" value="Ribosomal protein S5 domain 2-like"/>
    <property type="match status" value="1"/>
</dbReference>
<dbReference type="Gene3D" id="3.30.1370.100">
    <property type="entry name" value="MutL, C-terminal domain, regulatory subdomain"/>
    <property type="match status" value="1"/>
</dbReference>
<name>A0A846QP85_9BACT</name>
<evidence type="ECO:0000256" key="1">
    <source>
        <dbReference type="ARBA" id="ARBA00006082"/>
    </source>
</evidence>
<dbReference type="GO" id="GO:0016887">
    <property type="term" value="F:ATP hydrolysis activity"/>
    <property type="evidence" value="ECO:0007669"/>
    <property type="project" value="InterPro"/>
</dbReference>
<comment type="function">
    <text evidence="5">This protein is involved in the repair of mismatches in DNA. It is required for dam-dependent methyl-directed DNA mismatch repair. May act as a 'molecular matchmaker', a protein that promotes the formation of a stable complex between two or more DNA-binding proteins in an ATP-dependent manner without itself being part of a final effector complex.</text>
</comment>
<dbReference type="Gene3D" id="3.30.230.10">
    <property type="match status" value="1"/>
</dbReference>
<dbReference type="InterPro" id="IPR020667">
    <property type="entry name" value="DNA_mismatch_repair_MutL"/>
</dbReference>
<feature type="compositionally biased region" description="Low complexity" evidence="6">
    <location>
        <begin position="375"/>
        <end position="396"/>
    </location>
</feature>
<dbReference type="InterPro" id="IPR038973">
    <property type="entry name" value="MutL/Mlh/Pms-like"/>
</dbReference>
<dbReference type="InterPro" id="IPR020568">
    <property type="entry name" value="Ribosomal_Su5_D2-typ_SF"/>
</dbReference>
<dbReference type="InterPro" id="IPR014762">
    <property type="entry name" value="DNA_mismatch_repair_CS"/>
</dbReference>
<dbReference type="GO" id="GO:0140664">
    <property type="term" value="F:ATP-dependent DNA damage sensor activity"/>
    <property type="evidence" value="ECO:0007669"/>
    <property type="project" value="InterPro"/>
</dbReference>
<evidence type="ECO:0000256" key="2">
    <source>
        <dbReference type="ARBA" id="ARBA00021975"/>
    </source>
</evidence>
<dbReference type="Pfam" id="PF13589">
    <property type="entry name" value="HATPase_c_3"/>
    <property type="match status" value="1"/>
</dbReference>
<sequence>MSQNTSPQTQRPIRILSPELQNQIAAGEVVERPASVLKELAENSLDAGAESISIAIEQGGQGLIDIQDDGWGMAPDEMELALTRHATSKVTDFHELNTIRSFGFRGEALPSIASVSRMRISSIARGADTGAFIDVDAGRVTDRGPAALRAGTRIEIRDLFANVPARLKFLKAPTTETRRCQEAFFRLALTRLDVRMTLTVGGRKVYAFTPGQDISKRLCAAWPPAVTDGLIPFDHEQDGYRAHGVTGSPRAAQARADRLLFYVNNRPVTDKVLMRAVREAYSGRILTREYPQAVVFLEMPPEHVDANVHPAKTEVRFRDEHAVFSVIRRAILSALDHADAASAAMPAGHGTFSPESVGSSAMDAMDELPSSFGTPRPAASFGSGAPAASRPSGTGSTAASGFDARPGFATYHEYRRVTERENLLDIKPDPTRSAATTFCEPEAGHAVEMGTPAPTPFAAATAVPARTADGGEYLGQLANTYLIIRHADGTLALVDQHAAHERVLFHTFEKAGERGDSQPLALPIELSLHPAEVPLLEEIWGDLLRLGFSMERPSETVLAVTAIPALLTAAKARDYLRSALSEQSRGIRSLWAMLSCKAAVKANQPLARDEALALLSAWCDTPDRDYCPHGRPIRVSWSIGELERLFKRKA</sequence>
<evidence type="ECO:0000256" key="3">
    <source>
        <dbReference type="ARBA" id="ARBA00022763"/>
    </source>
</evidence>
<dbReference type="InterPro" id="IPR037198">
    <property type="entry name" value="MutL_C_sf"/>
</dbReference>
<dbReference type="Proteomes" id="UP000580856">
    <property type="component" value="Unassembled WGS sequence"/>
</dbReference>
<reference evidence="9 10" key="1">
    <citation type="submission" date="2020-03" db="EMBL/GenBank/DDBJ databases">
        <title>Genomic Encyclopedia of Type Strains, Phase IV (KMG-IV): sequencing the most valuable type-strain genomes for metagenomic binning, comparative biology and taxonomic classification.</title>
        <authorList>
            <person name="Goeker M."/>
        </authorList>
    </citation>
    <scope>NUCLEOTIDE SEQUENCE [LARGE SCALE GENOMIC DNA]</scope>
    <source>
        <strain evidence="9 10">DSM 24233</strain>
    </source>
</reference>
<evidence type="ECO:0000256" key="6">
    <source>
        <dbReference type="SAM" id="MobiDB-lite"/>
    </source>
</evidence>
<dbReference type="RefSeq" id="WP_167940113.1">
    <property type="nucleotide sequence ID" value="NZ_JAATJA010000001.1"/>
</dbReference>
<dbReference type="InterPro" id="IPR042121">
    <property type="entry name" value="MutL_C_regsub"/>
</dbReference>
<dbReference type="SUPFAM" id="SSF55874">
    <property type="entry name" value="ATPase domain of HSP90 chaperone/DNA topoisomerase II/histidine kinase"/>
    <property type="match status" value="1"/>
</dbReference>
<dbReference type="InterPro" id="IPR036890">
    <property type="entry name" value="HATPase_C_sf"/>
</dbReference>
<dbReference type="CDD" id="cd00782">
    <property type="entry name" value="MutL_Trans"/>
    <property type="match status" value="1"/>
</dbReference>
<dbReference type="EMBL" id="JAATJA010000001">
    <property type="protein sequence ID" value="NJB67024.1"/>
    <property type="molecule type" value="Genomic_DNA"/>
</dbReference>
<dbReference type="GO" id="GO:0030983">
    <property type="term" value="F:mismatched DNA binding"/>
    <property type="evidence" value="ECO:0007669"/>
    <property type="project" value="InterPro"/>
</dbReference>
<dbReference type="Pfam" id="PF01119">
    <property type="entry name" value="DNA_mis_repair"/>
    <property type="match status" value="1"/>
</dbReference>
<proteinExistence type="inferred from homology"/>
<protein>
    <recommendedName>
        <fullName evidence="2 5">DNA mismatch repair protein MutL</fullName>
    </recommendedName>
</protein>
<dbReference type="SUPFAM" id="SSF118116">
    <property type="entry name" value="DNA mismatch repair protein MutL"/>
    <property type="match status" value="1"/>
</dbReference>
<dbReference type="NCBIfam" id="TIGR00585">
    <property type="entry name" value="mutl"/>
    <property type="match status" value="1"/>
</dbReference>
<dbReference type="PROSITE" id="PS00058">
    <property type="entry name" value="DNA_MISMATCH_REPAIR_1"/>
    <property type="match status" value="1"/>
</dbReference>
<keyword evidence="3 5" id="KW-0227">DNA damage</keyword>
<dbReference type="Pfam" id="PF08676">
    <property type="entry name" value="MutL_C"/>
    <property type="match status" value="1"/>
</dbReference>
<dbReference type="InterPro" id="IPR002099">
    <property type="entry name" value="MutL/Mlh/PMS"/>
</dbReference>
<dbReference type="InterPro" id="IPR042120">
    <property type="entry name" value="MutL_C_dimsub"/>
</dbReference>
<dbReference type="FunFam" id="3.30.565.10:FF:000003">
    <property type="entry name" value="DNA mismatch repair endonuclease MutL"/>
    <property type="match status" value="1"/>
</dbReference>
<dbReference type="GO" id="GO:0032300">
    <property type="term" value="C:mismatch repair complex"/>
    <property type="evidence" value="ECO:0007669"/>
    <property type="project" value="InterPro"/>
</dbReference>
<evidence type="ECO:0000259" key="7">
    <source>
        <dbReference type="SMART" id="SM00853"/>
    </source>
</evidence>
<evidence type="ECO:0000313" key="10">
    <source>
        <dbReference type="Proteomes" id="UP000580856"/>
    </source>
</evidence>
<feature type="domain" description="DNA mismatch repair protein S5" evidence="8">
    <location>
        <begin position="218"/>
        <end position="336"/>
    </location>
</feature>
<dbReference type="SMART" id="SM00853">
    <property type="entry name" value="MutL_C"/>
    <property type="match status" value="1"/>
</dbReference>
<evidence type="ECO:0000256" key="5">
    <source>
        <dbReference type="HAMAP-Rule" id="MF_00149"/>
    </source>
</evidence>
<dbReference type="SMART" id="SM01340">
    <property type="entry name" value="DNA_mis_repair"/>
    <property type="match status" value="1"/>
</dbReference>
<keyword evidence="4 5" id="KW-0234">DNA repair</keyword>
<dbReference type="InterPro" id="IPR013507">
    <property type="entry name" value="DNA_mismatch_S5_2-like"/>
</dbReference>
<comment type="similarity">
    <text evidence="1 5">Belongs to the DNA mismatch repair MutL/HexB family.</text>
</comment>
<dbReference type="AlphaFoldDB" id="A0A846QP85"/>
<organism evidence="9 10">
    <name type="scientific">Desulfobaculum xiamenense</name>
    <dbReference type="NCBI Taxonomy" id="995050"/>
    <lineage>
        <taxon>Bacteria</taxon>
        <taxon>Pseudomonadati</taxon>
        <taxon>Thermodesulfobacteriota</taxon>
        <taxon>Desulfovibrionia</taxon>
        <taxon>Desulfovibrionales</taxon>
        <taxon>Desulfovibrionaceae</taxon>
        <taxon>Desulfobaculum</taxon>
    </lineage>
</organism>
<dbReference type="GO" id="GO:0005524">
    <property type="term" value="F:ATP binding"/>
    <property type="evidence" value="ECO:0007669"/>
    <property type="project" value="InterPro"/>
</dbReference>
<dbReference type="InterPro" id="IPR014721">
    <property type="entry name" value="Ribsml_uS5_D2-typ_fold_subgr"/>
</dbReference>
<accession>A0A846QP85</accession>
<dbReference type="InterPro" id="IPR014790">
    <property type="entry name" value="MutL_C"/>
</dbReference>
<feature type="region of interest" description="Disordered" evidence="6">
    <location>
        <begin position="344"/>
        <end position="402"/>
    </location>
</feature>
<evidence type="ECO:0000313" key="9">
    <source>
        <dbReference type="EMBL" id="NJB67024.1"/>
    </source>
</evidence>
<keyword evidence="10" id="KW-1185">Reference proteome</keyword>
<dbReference type="PANTHER" id="PTHR10073">
    <property type="entry name" value="DNA MISMATCH REPAIR PROTEIN MLH, PMS, MUTL"/>
    <property type="match status" value="1"/>
</dbReference>
<dbReference type="HAMAP" id="MF_00149">
    <property type="entry name" value="DNA_mis_repair"/>
    <property type="match status" value="1"/>
</dbReference>
<dbReference type="CDD" id="cd16926">
    <property type="entry name" value="HATPase_MutL-MLH-PMS-like"/>
    <property type="match status" value="1"/>
</dbReference>
<dbReference type="Gene3D" id="3.30.1540.20">
    <property type="entry name" value="MutL, C-terminal domain, dimerisation subdomain"/>
    <property type="match status" value="1"/>
</dbReference>
<dbReference type="Gene3D" id="3.30.565.10">
    <property type="entry name" value="Histidine kinase-like ATPase, C-terminal domain"/>
    <property type="match status" value="1"/>
</dbReference>
<evidence type="ECO:0000259" key="8">
    <source>
        <dbReference type="SMART" id="SM01340"/>
    </source>
</evidence>
<dbReference type="GO" id="GO:0006298">
    <property type="term" value="P:mismatch repair"/>
    <property type="evidence" value="ECO:0007669"/>
    <property type="project" value="UniProtKB-UniRule"/>
</dbReference>
<dbReference type="PANTHER" id="PTHR10073:SF12">
    <property type="entry name" value="DNA MISMATCH REPAIR PROTEIN MLH1"/>
    <property type="match status" value="1"/>
</dbReference>
<evidence type="ECO:0000256" key="4">
    <source>
        <dbReference type="ARBA" id="ARBA00023204"/>
    </source>
</evidence>
<gene>
    <name evidence="5" type="primary">mutL</name>
    <name evidence="9" type="ORF">GGQ74_000664</name>
</gene>
<comment type="caution">
    <text evidence="9">The sequence shown here is derived from an EMBL/GenBank/DDBJ whole genome shotgun (WGS) entry which is preliminary data.</text>
</comment>